<dbReference type="InterPro" id="IPR047690">
    <property type="entry name" value="IPExxxVDY_fam"/>
</dbReference>
<dbReference type="NCBIfam" id="NF033205">
    <property type="entry name" value="IPExxxVDY"/>
    <property type="match status" value="1"/>
</dbReference>
<gene>
    <name evidence="1" type="ORF">CDL10_02725</name>
</gene>
<proteinExistence type="predicted"/>
<protein>
    <recommendedName>
        <fullName evidence="3">IPExxxVDY family protein</fullName>
    </recommendedName>
</protein>
<comment type="caution">
    <text evidence="1">The sequence shown here is derived from an EMBL/GenBank/DDBJ whole genome shotgun (WGS) entry which is preliminary data.</text>
</comment>
<dbReference type="OrthoDB" id="676614at2"/>
<evidence type="ECO:0000313" key="1">
    <source>
        <dbReference type="EMBL" id="PJR03549.1"/>
    </source>
</evidence>
<keyword evidence="2" id="KW-1185">Reference proteome</keyword>
<name>A0A2M9R3X0_9FLAO</name>
<accession>A0A2M9R3X0</accession>
<evidence type="ECO:0008006" key="3">
    <source>
        <dbReference type="Google" id="ProtNLM"/>
    </source>
</evidence>
<dbReference type="RefSeq" id="WP_100677117.1">
    <property type="nucleotide sequence ID" value="NZ_NIPO01000001.1"/>
</dbReference>
<evidence type="ECO:0000313" key="2">
    <source>
        <dbReference type="Proteomes" id="UP000231960"/>
    </source>
</evidence>
<dbReference type="EMBL" id="NIPO01000001">
    <property type="protein sequence ID" value="PJR03549.1"/>
    <property type="molecule type" value="Genomic_DNA"/>
</dbReference>
<reference evidence="1 2" key="1">
    <citation type="submission" date="2017-06" db="EMBL/GenBank/DDBJ databases">
        <title>Description of Avrilella dinanensis gen. nov. sp. nov.</title>
        <authorList>
            <person name="Leyer C."/>
            <person name="Sassi M."/>
            <person name="Minet J."/>
            <person name="Kayal S."/>
            <person name="Cattoir V."/>
        </authorList>
    </citation>
    <scope>NUCLEOTIDE SEQUENCE [LARGE SCALE GENOMIC DNA]</scope>
    <source>
        <strain evidence="1 2">UR159</strain>
    </source>
</reference>
<dbReference type="AlphaFoldDB" id="A0A2M9R3X0"/>
<dbReference type="Proteomes" id="UP000231960">
    <property type="component" value="Unassembled WGS sequence"/>
</dbReference>
<sequence length="172" mass="20411">MEGQKAKNIIKLNLADSYSDEKTLLAIQSNLEDYRLAFFINTNLHLQLCKEKKDISLNNKQIESRFGHYLYEDEDNYLTWRLIDNHSTSSEKKAETTSTNDLFSQMEENIELTSFLIPELKRFDYLLVIEETDDFFDTENLITHIENIPQVSAVYLADWENLKQEHIERLYF</sequence>
<organism evidence="1 2">
    <name type="scientific">Avrilella dinanensis</name>
    <dbReference type="NCBI Taxonomy" id="2008672"/>
    <lineage>
        <taxon>Bacteria</taxon>
        <taxon>Pseudomonadati</taxon>
        <taxon>Bacteroidota</taxon>
        <taxon>Flavobacteriia</taxon>
        <taxon>Flavobacteriales</taxon>
        <taxon>Flavobacteriaceae</taxon>
        <taxon>Avrilella</taxon>
    </lineage>
</organism>